<dbReference type="AlphaFoldDB" id="A0A852WEF4"/>
<proteinExistence type="predicted"/>
<sequence>MRVEVTALLAASRHAYEGRPADGPRPDPEPPLRHAVRVRAGHGIVGDRYAGRPAHARAAVTLLAAESLDHLRAVLGDAVDATPAAMRRNVVLRGAPVDALAAPGRGGTGALFALDSGDGPVRFRAHRAAAPCRWMDTEIGDGAWAALRGRGGVRCEPLDDGVLRLGSAELTILEPAAAVPPDAGHGPSGGMSPPSAATT</sequence>
<keyword evidence="4" id="KW-1185">Reference proteome</keyword>
<dbReference type="InterPro" id="IPR011037">
    <property type="entry name" value="Pyrv_Knase-like_insert_dom_sf"/>
</dbReference>
<dbReference type="InterPro" id="IPR005302">
    <property type="entry name" value="MoCF_Sase_C"/>
</dbReference>
<evidence type="ECO:0000313" key="3">
    <source>
        <dbReference type="EMBL" id="NYG05094.1"/>
    </source>
</evidence>
<dbReference type="EMBL" id="JACCCZ010000001">
    <property type="protein sequence ID" value="NYG05094.1"/>
    <property type="molecule type" value="Genomic_DNA"/>
</dbReference>
<name>A0A852WEF4_PSEA5</name>
<dbReference type="PROSITE" id="PS51340">
    <property type="entry name" value="MOSC"/>
    <property type="match status" value="1"/>
</dbReference>
<dbReference type="GO" id="GO:0003824">
    <property type="term" value="F:catalytic activity"/>
    <property type="evidence" value="ECO:0007669"/>
    <property type="project" value="InterPro"/>
</dbReference>
<dbReference type="Gene3D" id="2.40.33.20">
    <property type="entry name" value="PK beta-barrel domain-like"/>
    <property type="match status" value="1"/>
</dbReference>
<reference evidence="3 4" key="1">
    <citation type="submission" date="2020-07" db="EMBL/GenBank/DDBJ databases">
        <title>Sequencing the genomes of 1000 actinobacteria strains.</title>
        <authorList>
            <person name="Klenk H.-P."/>
        </authorList>
    </citation>
    <scope>NUCLEOTIDE SEQUENCE [LARGE SCALE GENOMIC DNA]</scope>
    <source>
        <strain evidence="3 4">DSM 44749</strain>
    </source>
</reference>
<organism evidence="3 4">
    <name type="scientific">Pseudonocardia alni</name>
    <name type="common">Amycolata alni</name>
    <dbReference type="NCBI Taxonomy" id="33907"/>
    <lineage>
        <taxon>Bacteria</taxon>
        <taxon>Bacillati</taxon>
        <taxon>Actinomycetota</taxon>
        <taxon>Actinomycetes</taxon>
        <taxon>Pseudonocardiales</taxon>
        <taxon>Pseudonocardiaceae</taxon>
        <taxon>Pseudonocardia</taxon>
    </lineage>
</organism>
<gene>
    <name evidence="3" type="ORF">HDA37_005379</name>
</gene>
<dbReference type="GO" id="GO:0030151">
    <property type="term" value="F:molybdenum ion binding"/>
    <property type="evidence" value="ECO:0007669"/>
    <property type="project" value="InterPro"/>
</dbReference>
<dbReference type="SUPFAM" id="SSF50800">
    <property type="entry name" value="PK beta-barrel domain-like"/>
    <property type="match status" value="1"/>
</dbReference>
<evidence type="ECO:0000313" key="4">
    <source>
        <dbReference type="Proteomes" id="UP000549695"/>
    </source>
</evidence>
<protein>
    <recommendedName>
        <fullName evidence="2">MOSC domain-containing protein</fullName>
    </recommendedName>
</protein>
<evidence type="ECO:0000259" key="2">
    <source>
        <dbReference type="PROSITE" id="PS51340"/>
    </source>
</evidence>
<dbReference type="RefSeq" id="WP_246352747.1">
    <property type="nucleotide sequence ID" value="NZ_BAAAJZ010000011.1"/>
</dbReference>
<dbReference type="Pfam" id="PF03473">
    <property type="entry name" value="MOSC"/>
    <property type="match status" value="1"/>
</dbReference>
<dbReference type="GO" id="GO:0030170">
    <property type="term" value="F:pyridoxal phosphate binding"/>
    <property type="evidence" value="ECO:0007669"/>
    <property type="project" value="InterPro"/>
</dbReference>
<comment type="caution">
    <text evidence="3">The sequence shown here is derived from an EMBL/GenBank/DDBJ whole genome shotgun (WGS) entry which is preliminary data.</text>
</comment>
<feature type="domain" description="MOSC" evidence="2">
    <location>
        <begin position="30"/>
        <end position="172"/>
    </location>
</feature>
<feature type="compositionally biased region" description="Low complexity" evidence="1">
    <location>
        <begin position="190"/>
        <end position="199"/>
    </location>
</feature>
<dbReference type="GeneID" id="98055023"/>
<evidence type="ECO:0000256" key="1">
    <source>
        <dbReference type="SAM" id="MobiDB-lite"/>
    </source>
</evidence>
<dbReference type="Proteomes" id="UP000549695">
    <property type="component" value="Unassembled WGS sequence"/>
</dbReference>
<feature type="region of interest" description="Disordered" evidence="1">
    <location>
        <begin position="178"/>
        <end position="199"/>
    </location>
</feature>
<accession>A0A852WEF4</accession>